<dbReference type="AlphaFoldDB" id="A0A7D6E1P2"/>
<dbReference type="KEGG" id="mgor:H0P51_08905"/>
<dbReference type="RefSeq" id="WP_180917574.1">
    <property type="nucleotide sequence ID" value="NZ_CP059165.1"/>
</dbReference>
<evidence type="ECO:0000313" key="3">
    <source>
        <dbReference type="Proteomes" id="UP000510682"/>
    </source>
</evidence>
<keyword evidence="1" id="KW-0472">Membrane</keyword>
<accession>A0A7D6E1P2</accession>
<organism evidence="2 3">
    <name type="scientific">Mycobacterium vicinigordonae</name>
    <dbReference type="NCBI Taxonomy" id="1719132"/>
    <lineage>
        <taxon>Bacteria</taxon>
        <taxon>Bacillati</taxon>
        <taxon>Actinomycetota</taxon>
        <taxon>Actinomycetes</taxon>
        <taxon>Mycobacteriales</taxon>
        <taxon>Mycobacteriaceae</taxon>
        <taxon>Mycobacterium</taxon>
    </lineage>
</organism>
<dbReference type="Proteomes" id="UP000510682">
    <property type="component" value="Chromosome"/>
</dbReference>
<reference evidence="3" key="3">
    <citation type="submission" date="2023-07" db="EMBL/GenBank/DDBJ databases">
        <title>Description of Mycobacterium gordonae subsp. intergordonae subsp.nov. and Mycobacterium gordonae subsp. gordonae subsp. nov.</title>
        <authorList>
            <person name="Huang H."/>
        </authorList>
    </citation>
    <scope>NUCLEOTIDE SEQUENCE [LARGE SCALE GENOMIC DNA]</scope>
    <source>
        <strain evidence="3">24</strain>
    </source>
</reference>
<proteinExistence type="predicted"/>
<evidence type="ECO:0000256" key="1">
    <source>
        <dbReference type="SAM" id="Phobius"/>
    </source>
</evidence>
<gene>
    <name evidence="2" type="ORF">H0P51_08905</name>
</gene>
<keyword evidence="1" id="KW-1133">Transmembrane helix</keyword>
<keyword evidence="3" id="KW-1185">Reference proteome</keyword>
<feature type="transmembrane region" description="Helical" evidence="1">
    <location>
        <begin position="12"/>
        <end position="37"/>
    </location>
</feature>
<reference evidence="2 3" key="2">
    <citation type="submission" date="2020-07" db="EMBL/GenBank/DDBJ databases">
        <authorList>
            <person name="Yu X."/>
        </authorList>
    </citation>
    <scope>NUCLEOTIDE SEQUENCE [LARGE SCALE GENOMIC DNA]</scope>
    <source>
        <strain evidence="3">24</strain>
    </source>
</reference>
<keyword evidence="1" id="KW-0812">Transmembrane</keyword>
<name>A0A7D6E1P2_9MYCO</name>
<dbReference type="EMBL" id="CP059165">
    <property type="protein sequence ID" value="QLL08989.1"/>
    <property type="molecule type" value="Genomic_DNA"/>
</dbReference>
<evidence type="ECO:0000313" key="2">
    <source>
        <dbReference type="EMBL" id="QLL08989.1"/>
    </source>
</evidence>
<reference evidence="3" key="1">
    <citation type="submission" date="2020-07" db="EMBL/GenBank/DDBJ databases">
        <title>Description of Mycobacterium gordonae subsp. intergordonae subsp.nov. and Mycobacterium gordonae subsp. gordonae subsp. nov.</title>
        <authorList>
            <person name="Yu X."/>
        </authorList>
    </citation>
    <scope>NUCLEOTIDE SEQUENCE [LARGE SCALE GENOMIC DNA]</scope>
    <source>
        <strain evidence="3">24</strain>
    </source>
</reference>
<sequence length="190" mass="21250">MPPETFNHGDQWLGGWSGVGLGAIIGAIITGTVLFIIEGKRQSGENNRKLMELKRADQRLWNEDIRSSFVAARAQLNKFRTLVGRTRLSAHFSHNREEMISLYQQLTDVRAQLIAINDDLRIVADDDLVSAFNPAAELVLGFLKQFSVEGDHVTYKPETVNSTKVPDYAQVEQTMLQAVRTALKTPSELP</sequence>
<protein>
    <submittedName>
        <fullName evidence="2">Uncharacterized protein</fullName>
    </submittedName>
</protein>